<name>A0A1M6DV98_MALRU</name>
<evidence type="ECO:0000313" key="4">
    <source>
        <dbReference type="Proteomes" id="UP000184171"/>
    </source>
</evidence>
<dbReference type="AlphaFoldDB" id="A0A1M6DV98"/>
<dbReference type="Gene3D" id="3.90.10.10">
    <property type="entry name" value="Cytochrome C3"/>
    <property type="match status" value="1"/>
</dbReference>
<sequence length="212" mass="23649">MLDTGFHQEKILCRLEQARQLRRRLLLLFIACALLALAGCDSVARHKVLTTVFDGVPELPQPERLCDEYYEQRQAYEASGKILNEKGEVVNDDRSSHKPYAEKACNDCHSSNKDVNDGLIAPKRELCGVCHTNFITGLNVHGPVAVGDCLACHLPHSSNHKALLKEDPDTICATCHQEDRLAAAMHDRFVTKEISCGECHDPHSGDARYFLK</sequence>
<keyword evidence="1" id="KW-0732">Signal</keyword>
<dbReference type="InterPro" id="IPR051829">
    <property type="entry name" value="Multiheme_Cytochr_ET"/>
</dbReference>
<protein>
    <submittedName>
        <fullName evidence="3">Doubled CXXCH domain-containing protein</fullName>
    </submittedName>
</protein>
<keyword evidence="4" id="KW-1185">Reference proteome</keyword>
<organism evidence="3 4">
    <name type="scientific">Malonomonas rubra DSM 5091</name>
    <dbReference type="NCBI Taxonomy" id="1122189"/>
    <lineage>
        <taxon>Bacteria</taxon>
        <taxon>Pseudomonadati</taxon>
        <taxon>Thermodesulfobacteriota</taxon>
        <taxon>Desulfuromonadia</taxon>
        <taxon>Desulfuromonadales</taxon>
        <taxon>Geopsychrobacteraceae</taxon>
        <taxon>Malonomonas</taxon>
    </lineage>
</organism>
<dbReference type="GO" id="GO:0016491">
    <property type="term" value="F:oxidoreductase activity"/>
    <property type="evidence" value="ECO:0007669"/>
    <property type="project" value="TreeGrafter"/>
</dbReference>
<evidence type="ECO:0000256" key="1">
    <source>
        <dbReference type="ARBA" id="ARBA00022729"/>
    </source>
</evidence>
<reference evidence="3 4" key="1">
    <citation type="submission" date="2016-11" db="EMBL/GenBank/DDBJ databases">
        <authorList>
            <person name="Jaros S."/>
            <person name="Januszkiewicz K."/>
            <person name="Wedrychowicz H."/>
        </authorList>
    </citation>
    <scope>NUCLEOTIDE SEQUENCE [LARGE SCALE GENOMIC DNA]</scope>
    <source>
        <strain evidence="3 4">DSM 5091</strain>
    </source>
</reference>
<dbReference type="EMBL" id="FQZT01000002">
    <property type="protein sequence ID" value="SHI77095.1"/>
    <property type="molecule type" value="Genomic_DNA"/>
</dbReference>
<dbReference type="Proteomes" id="UP000184171">
    <property type="component" value="Unassembled WGS sequence"/>
</dbReference>
<dbReference type="RefSeq" id="WP_244151830.1">
    <property type="nucleotide sequence ID" value="NZ_FQZT01000002.1"/>
</dbReference>
<dbReference type="NCBIfam" id="TIGR01905">
    <property type="entry name" value="paired_CXXCH_1"/>
    <property type="match status" value="1"/>
</dbReference>
<dbReference type="InterPro" id="IPR036280">
    <property type="entry name" value="Multihaem_cyt_sf"/>
</dbReference>
<dbReference type="SUPFAM" id="SSF48695">
    <property type="entry name" value="Multiheme cytochromes"/>
    <property type="match status" value="1"/>
</dbReference>
<dbReference type="PANTHER" id="PTHR35038">
    <property type="entry name" value="DISSIMILATORY SULFITE REDUCTASE SIRA"/>
    <property type="match status" value="1"/>
</dbReference>
<gene>
    <name evidence="3" type="ORF">SAMN02745165_00817</name>
</gene>
<accession>A0A1M6DV98</accession>
<dbReference type="PANTHER" id="PTHR35038:SF6">
    <property type="entry name" value="SURFACE LOCALIZED DECAHEME CYTOCHROME C LIPOPROTEIN"/>
    <property type="match status" value="1"/>
</dbReference>
<feature type="domain" description="Doubled CXXCH motif" evidence="2">
    <location>
        <begin position="141"/>
        <end position="180"/>
    </location>
</feature>
<feature type="domain" description="Doubled CXXCH motif" evidence="2">
    <location>
        <begin position="97"/>
        <end position="133"/>
    </location>
</feature>
<proteinExistence type="predicted"/>
<evidence type="ECO:0000259" key="2">
    <source>
        <dbReference type="Pfam" id="PF09699"/>
    </source>
</evidence>
<dbReference type="InterPro" id="IPR010177">
    <property type="entry name" value="Paired_CXXCH_1"/>
</dbReference>
<dbReference type="STRING" id="1122189.SAMN02745165_00817"/>
<dbReference type="Pfam" id="PF09699">
    <property type="entry name" value="Paired_CXXCH_1"/>
    <property type="match status" value="2"/>
</dbReference>
<evidence type="ECO:0000313" key="3">
    <source>
        <dbReference type="EMBL" id="SHI77095.1"/>
    </source>
</evidence>